<evidence type="ECO:0000313" key="4">
    <source>
        <dbReference type="EMBL" id="CZR67586.1"/>
    </source>
</evidence>
<evidence type="ECO:0008006" key="6">
    <source>
        <dbReference type="Google" id="ProtNLM"/>
    </source>
</evidence>
<dbReference type="SUPFAM" id="SSF51197">
    <property type="entry name" value="Clavaminate synthase-like"/>
    <property type="match status" value="1"/>
</dbReference>
<keyword evidence="5" id="KW-1185">Reference proteome</keyword>
<comment type="similarity">
    <text evidence="1">Belongs to the iron/ascorbate-dependent oxidoreductase family.</text>
</comment>
<proteinExistence type="inferred from homology"/>
<accession>A0A1L7XRB3</accession>
<dbReference type="InterPro" id="IPR044861">
    <property type="entry name" value="IPNS-like_FE2OG_OXY"/>
</dbReference>
<dbReference type="Pfam" id="PF03171">
    <property type="entry name" value="2OG-FeII_Oxy"/>
    <property type="match status" value="1"/>
</dbReference>
<evidence type="ECO:0000256" key="1">
    <source>
        <dbReference type="ARBA" id="ARBA00008056"/>
    </source>
</evidence>
<name>A0A1L7XRB3_9HELO</name>
<dbReference type="STRING" id="576137.A0A1L7XRB3"/>
<dbReference type="Pfam" id="PF14226">
    <property type="entry name" value="DIOX_N"/>
    <property type="match status" value="1"/>
</dbReference>
<evidence type="ECO:0000259" key="3">
    <source>
        <dbReference type="Pfam" id="PF14226"/>
    </source>
</evidence>
<dbReference type="Gene3D" id="2.60.120.330">
    <property type="entry name" value="B-lactam Antibiotic, Isopenicillin N Synthase, Chain"/>
    <property type="match status" value="2"/>
</dbReference>
<feature type="domain" description="Isopenicillin N synthase-like Fe(2+) 2OG dioxygenase" evidence="2">
    <location>
        <begin position="166"/>
        <end position="229"/>
    </location>
</feature>
<organism evidence="4 5">
    <name type="scientific">Phialocephala subalpina</name>
    <dbReference type="NCBI Taxonomy" id="576137"/>
    <lineage>
        <taxon>Eukaryota</taxon>
        <taxon>Fungi</taxon>
        <taxon>Dikarya</taxon>
        <taxon>Ascomycota</taxon>
        <taxon>Pezizomycotina</taxon>
        <taxon>Leotiomycetes</taxon>
        <taxon>Helotiales</taxon>
        <taxon>Mollisiaceae</taxon>
        <taxon>Phialocephala</taxon>
        <taxon>Phialocephala fortinii species complex</taxon>
    </lineage>
</organism>
<protein>
    <recommendedName>
        <fullName evidence="6">Gibberellin 20-oxidase</fullName>
    </recommendedName>
</protein>
<dbReference type="OrthoDB" id="288590at2759"/>
<dbReference type="InterPro" id="IPR026992">
    <property type="entry name" value="DIOX_N"/>
</dbReference>
<dbReference type="Proteomes" id="UP000184330">
    <property type="component" value="Unassembled WGS sequence"/>
</dbReference>
<evidence type="ECO:0000259" key="2">
    <source>
        <dbReference type="Pfam" id="PF03171"/>
    </source>
</evidence>
<dbReference type="AlphaFoldDB" id="A0A1L7XRB3"/>
<feature type="domain" description="Non-haem dioxygenase N-terminal" evidence="3">
    <location>
        <begin position="4"/>
        <end position="86"/>
    </location>
</feature>
<reference evidence="4 5" key="1">
    <citation type="submission" date="2016-03" db="EMBL/GenBank/DDBJ databases">
        <authorList>
            <person name="Ploux O."/>
        </authorList>
    </citation>
    <scope>NUCLEOTIDE SEQUENCE [LARGE SCALE GENOMIC DNA]</scope>
    <source>
        <strain evidence="4 5">UAMH 11012</strain>
    </source>
</reference>
<evidence type="ECO:0000313" key="5">
    <source>
        <dbReference type="Proteomes" id="UP000184330"/>
    </source>
</evidence>
<gene>
    <name evidence="4" type="ORF">PAC_17485</name>
</gene>
<dbReference type="InterPro" id="IPR050231">
    <property type="entry name" value="Iron_ascorbate_oxido_reductase"/>
</dbReference>
<sequence>MPFPIIDISNIDDPKYQLKIAQQITDACKQWGFLLIKGHPIPPEDIQEMFNLGKEFFSLPEDDKAPWPINKNQIGYIGSFKDRNKDDKMSMWFGGLPGTLEKDLSAAPPFWRTKANKIEAFKHECHALVLKLLVCFGIAMDLPDREFFAKAHKGEHWQRQQLEDVDVAGLEVLAPNGEWVKAPCEKDCILINLGDALSFWSGNQLKATLHRVTFDELPHDKERQSMAYFGAAHPDTVLQPLLSGVKMGEYHSNGMSLEPGITVGELNNRIMTSIYGPALKV</sequence>
<dbReference type="InterPro" id="IPR027443">
    <property type="entry name" value="IPNS-like_sf"/>
</dbReference>
<dbReference type="EMBL" id="FJOG01000045">
    <property type="protein sequence ID" value="CZR67586.1"/>
    <property type="molecule type" value="Genomic_DNA"/>
</dbReference>
<dbReference type="PANTHER" id="PTHR47990">
    <property type="entry name" value="2-OXOGLUTARATE (2OG) AND FE(II)-DEPENDENT OXYGENASE SUPERFAMILY PROTEIN-RELATED"/>
    <property type="match status" value="1"/>
</dbReference>